<dbReference type="SMART" id="SM00530">
    <property type="entry name" value="HTH_XRE"/>
    <property type="match status" value="1"/>
</dbReference>
<dbReference type="InterPro" id="IPR043917">
    <property type="entry name" value="DUF5753"/>
</dbReference>
<dbReference type="Pfam" id="PF13560">
    <property type="entry name" value="HTH_31"/>
    <property type="match status" value="1"/>
</dbReference>
<dbReference type="AlphaFoldDB" id="A0A7W3MZM6"/>
<comment type="caution">
    <text evidence="2">The sequence shown here is derived from an EMBL/GenBank/DDBJ whole genome shotgun (WGS) entry which is preliminary data.</text>
</comment>
<dbReference type="Pfam" id="PF19054">
    <property type="entry name" value="DUF5753"/>
    <property type="match status" value="1"/>
</dbReference>
<protein>
    <submittedName>
        <fullName evidence="2">Transcriptional regulator with XRE-family HTH domain</fullName>
    </submittedName>
</protein>
<reference evidence="2 3" key="1">
    <citation type="submission" date="2020-08" db="EMBL/GenBank/DDBJ databases">
        <title>Sequencing the genomes of 1000 actinobacteria strains.</title>
        <authorList>
            <person name="Klenk H.-P."/>
        </authorList>
    </citation>
    <scope>NUCLEOTIDE SEQUENCE [LARGE SCALE GENOMIC DNA]</scope>
    <source>
        <strain evidence="2 3">DSM 45823</strain>
    </source>
</reference>
<accession>A0A7W3MZM6</accession>
<dbReference type="PROSITE" id="PS50943">
    <property type="entry name" value="HTH_CROC1"/>
    <property type="match status" value="1"/>
</dbReference>
<evidence type="ECO:0000313" key="2">
    <source>
        <dbReference type="EMBL" id="MBA9004840.1"/>
    </source>
</evidence>
<dbReference type="InterPro" id="IPR001387">
    <property type="entry name" value="Cro/C1-type_HTH"/>
</dbReference>
<dbReference type="Proteomes" id="UP000539313">
    <property type="component" value="Unassembled WGS sequence"/>
</dbReference>
<evidence type="ECO:0000313" key="3">
    <source>
        <dbReference type="Proteomes" id="UP000539313"/>
    </source>
</evidence>
<dbReference type="SUPFAM" id="SSF47413">
    <property type="entry name" value="lambda repressor-like DNA-binding domains"/>
    <property type="match status" value="1"/>
</dbReference>
<name>A0A7W3MZM6_9ACTN</name>
<dbReference type="EMBL" id="JACJII010000001">
    <property type="protein sequence ID" value="MBA9004840.1"/>
    <property type="molecule type" value="Genomic_DNA"/>
</dbReference>
<dbReference type="RefSeq" id="WP_182706172.1">
    <property type="nucleotide sequence ID" value="NZ_JACJII010000001.1"/>
</dbReference>
<dbReference type="CDD" id="cd00093">
    <property type="entry name" value="HTH_XRE"/>
    <property type="match status" value="1"/>
</dbReference>
<keyword evidence="3" id="KW-1185">Reference proteome</keyword>
<organism evidence="2 3">
    <name type="scientific">Thermomonospora cellulosilytica</name>
    <dbReference type="NCBI Taxonomy" id="1411118"/>
    <lineage>
        <taxon>Bacteria</taxon>
        <taxon>Bacillati</taxon>
        <taxon>Actinomycetota</taxon>
        <taxon>Actinomycetes</taxon>
        <taxon>Streptosporangiales</taxon>
        <taxon>Thermomonosporaceae</taxon>
        <taxon>Thermomonospora</taxon>
    </lineage>
</organism>
<gene>
    <name evidence="2" type="ORF">HNR21_003722</name>
</gene>
<dbReference type="GO" id="GO:0003677">
    <property type="term" value="F:DNA binding"/>
    <property type="evidence" value="ECO:0007669"/>
    <property type="project" value="InterPro"/>
</dbReference>
<sequence length="293" mass="33232">MPSPYICRLRLGRELRRLREEHNLTAGDVARLTFQSRSKISKMENAQVRPDLADVLKILEVFEVTGREWDRLFHLARDAAEKGWWDRYGISTGHRERLFASLEAGAASISVYSQTNFPAILQTPEFTSALIDLDRNQGPLGYRPERMANARVQRQEHLLRPDGPRCETVLEDSILYRLNVPPAVMIAQIRHLLKVMSDHPRITLRVLPHDVLIPGGLLPQASFFLFTFPTPDDLPVAVVDTATTDLVLTESHDVDRYMKQYDRLRAAALSPLDSTAFLKQVLARLTEQAGSGR</sequence>
<proteinExistence type="predicted"/>
<feature type="domain" description="HTH cro/C1-type" evidence="1">
    <location>
        <begin position="15"/>
        <end position="69"/>
    </location>
</feature>
<dbReference type="InterPro" id="IPR010982">
    <property type="entry name" value="Lambda_DNA-bd_dom_sf"/>
</dbReference>
<dbReference type="Gene3D" id="1.10.260.40">
    <property type="entry name" value="lambda repressor-like DNA-binding domains"/>
    <property type="match status" value="1"/>
</dbReference>
<evidence type="ECO:0000259" key="1">
    <source>
        <dbReference type="PROSITE" id="PS50943"/>
    </source>
</evidence>